<evidence type="ECO:0000313" key="7">
    <source>
        <dbReference type="Proteomes" id="UP000295357"/>
    </source>
</evidence>
<dbReference type="InterPro" id="IPR043128">
    <property type="entry name" value="Rev_trsase/Diguanyl_cyclase"/>
</dbReference>
<dbReference type="PANTHER" id="PTHR45138">
    <property type="entry name" value="REGULATORY COMPONENTS OF SENSORY TRANSDUCTION SYSTEM"/>
    <property type="match status" value="1"/>
</dbReference>
<reference evidence="6 7" key="1">
    <citation type="submission" date="2019-03" db="EMBL/GenBank/DDBJ databases">
        <title>Genomic Encyclopedia of Type Strains, Phase IV (KMG-IV): sequencing the most valuable type-strain genomes for metagenomic binning, comparative biology and taxonomic classification.</title>
        <authorList>
            <person name="Goeker M."/>
        </authorList>
    </citation>
    <scope>NUCLEOTIDE SEQUENCE [LARGE SCALE GENOMIC DNA]</scope>
    <source>
        <strain evidence="6 7">DSM 25082</strain>
    </source>
</reference>
<dbReference type="EC" id="2.7.7.65" evidence="1"/>
<evidence type="ECO:0000313" key="6">
    <source>
        <dbReference type="EMBL" id="TDP12617.1"/>
    </source>
</evidence>
<accession>A0A4V3CK50</accession>
<feature type="transmembrane region" description="Helical" evidence="3">
    <location>
        <begin position="7"/>
        <end position="26"/>
    </location>
</feature>
<dbReference type="PROSITE" id="PS50887">
    <property type="entry name" value="GGDEF"/>
    <property type="match status" value="1"/>
</dbReference>
<dbReference type="RefSeq" id="WP_133601569.1">
    <property type="nucleotide sequence ID" value="NZ_JAUFPJ010000005.1"/>
</dbReference>
<dbReference type="InterPro" id="IPR007892">
    <property type="entry name" value="CHASE4"/>
</dbReference>
<dbReference type="NCBIfam" id="TIGR00254">
    <property type="entry name" value="GGDEF"/>
    <property type="match status" value="1"/>
</dbReference>
<evidence type="ECO:0000259" key="5">
    <source>
        <dbReference type="PROSITE" id="PS50887"/>
    </source>
</evidence>
<dbReference type="InterPro" id="IPR050469">
    <property type="entry name" value="Diguanylate_Cyclase"/>
</dbReference>
<dbReference type="Proteomes" id="UP000295357">
    <property type="component" value="Unassembled WGS sequence"/>
</dbReference>
<keyword evidence="7" id="KW-1185">Reference proteome</keyword>
<evidence type="ECO:0000259" key="4">
    <source>
        <dbReference type="PROSITE" id="PS50885"/>
    </source>
</evidence>
<dbReference type="Gene3D" id="3.30.70.270">
    <property type="match status" value="1"/>
</dbReference>
<comment type="caution">
    <text evidence="6">The sequence shown here is derived from an EMBL/GenBank/DDBJ whole genome shotgun (WGS) entry which is preliminary data.</text>
</comment>
<evidence type="ECO:0000256" key="3">
    <source>
        <dbReference type="SAM" id="Phobius"/>
    </source>
</evidence>
<organism evidence="6 7">
    <name type="scientific">Roseateles asaccharophilus</name>
    <dbReference type="NCBI Taxonomy" id="582607"/>
    <lineage>
        <taxon>Bacteria</taxon>
        <taxon>Pseudomonadati</taxon>
        <taxon>Pseudomonadota</taxon>
        <taxon>Betaproteobacteria</taxon>
        <taxon>Burkholderiales</taxon>
        <taxon>Sphaerotilaceae</taxon>
        <taxon>Roseateles</taxon>
    </lineage>
</organism>
<dbReference type="InterPro" id="IPR003660">
    <property type="entry name" value="HAMP_dom"/>
</dbReference>
<dbReference type="CDD" id="cd01949">
    <property type="entry name" value="GGDEF"/>
    <property type="match status" value="1"/>
</dbReference>
<dbReference type="GO" id="GO:0052621">
    <property type="term" value="F:diguanylate cyclase activity"/>
    <property type="evidence" value="ECO:0007669"/>
    <property type="project" value="UniProtKB-EC"/>
</dbReference>
<dbReference type="OrthoDB" id="9759607at2"/>
<dbReference type="FunFam" id="3.30.70.270:FF:000001">
    <property type="entry name" value="Diguanylate cyclase domain protein"/>
    <property type="match status" value="1"/>
</dbReference>
<dbReference type="AlphaFoldDB" id="A0A4V3CK50"/>
<protein>
    <recommendedName>
        <fullName evidence="1">diguanylate cyclase</fullName>
        <ecNumber evidence="1">2.7.7.65</ecNumber>
    </recommendedName>
</protein>
<keyword evidence="3" id="KW-0472">Membrane</keyword>
<proteinExistence type="predicted"/>
<feature type="domain" description="GGDEF" evidence="5">
    <location>
        <begin position="389"/>
        <end position="521"/>
    </location>
</feature>
<dbReference type="InterPro" id="IPR029787">
    <property type="entry name" value="Nucleotide_cyclase"/>
</dbReference>
<sequence>MGLRLKVALWVLLLYLIGGGFSLLLLRDQLRTSYGELDREAAVEQLGQLLQALDEQLLQLDLGLRAWSHWDELHRHVLHPDAAFAARNLSPQTVAAAGVSWLAVHRADGSLALQVSAPEAASWGLPESLTPGVLRQLEQAKLQGSSRSLPCGLARSGAQLLMLCQRALLGSAGQVPTHGAAAVTIAARLDARISHKLNSHSAMRFLLEPLGSTQGLRGEALAVDLPSLSGQGPVRLQEQGDELQLSWPLRDISGVPVAALQGYWPRQGLALAEALLGRVGALVLGLAATLALGLMLVPNRLVIVRLEKLGRELREIRQSRDWARRVSVQSDDEVTELAKGTNDLLAIIADQVQALEALTRSDPLTGLANRRGFDERLHQALAQSRRDGRPLCLLLADVDFFKRYNDHYGHQQGDQALKTVAACLSQSARRPADLAARLGGEEFALLLPDTDLPGARHCATALQRAMREAAVVHEAGPESGVLGLSLGLAQLQPEDDAERLYLRADQALYRAKQGGRNRLSE</sequence>
<dbReference type="EMBL" id="SNXE01000001">
    <property type="protein sequence ID" value="TDP12617.1"/>
    <property type="molecule type" value="Genomic_DNA"/>
</dbReference>
<dbReference type="PROSITE" id="PS50885">
    <property type="entry name" value="HAMP"/>
    <property type="match status" value="1"/>
</dbReference>
<comment type="catalytic activity">
    <reaction evidence="2">
        <text>2 GTP = 3',3'-c-di-GMP + 2 diphosphate</text>
        <dbReference type="Rhea" id="RHEA:24898"/>
        <dbReference type="ChEBI" id="CHEBI:33019"/>
        <dbReference type="ChEBI" id="CHEBI:37565"/>
        <dbReference type="ChEBI" id="CHEBI:58805"/>
        <dbReference type="EC" id="2.7.7.65"/>
    </reaction>
</comment>
<keyword evidence="3" id="KW-0812">Transmembrane</keyword>
<dbReference type="Pfam" id="PF00990">
    <property type="entry name" value="GGDEF"/>
    <property type="match status" value="1"/>
</dbReference>
<feature type="domain" description="HAMP" evidence="4">
    <location>
        <begin position="300"/>
        <end position="353"/>
    </location>
</feature>
<dbReference type="InterPro" id="IPR000160">
    <property type="entry name" value="GGDEF_dom"/>
</dbReference>
<dbReference type="SUPFAM" id="SSF55073">
    <property type="entry name" value="Nucleotide cyclase"/>
    <property type="match status" value="1"/>
</dbReference>
<dbReference type="GO" id="GO:0007165">
    <property type="term" value="P:signal transduction"/>
    <property type="evidence" value="ECO:0007669"/>
    <property type="project" value="InterPro"/>
</dbReference>
<name>A0A4V3CK50_9BURK</name>
<gene>
    <name evidence="6" type="ORF">DFR39_10189</name>
</gene>
<dbReference type="SMART" id="SM00267">
    <property type="entry name" value="GGDEF"/>
    <property type="match status" value="1"/>
</dbReference>
<dbReference type="Gene3D" id="6.10.340.10">
    <property type="match status" value="1"/>
</dbReference>
<evidence type="ECO:0000256" key="2">
    <source>
        <dbReference type="ARBA" id="ARBA00034247"/>
    </source>
</evidence>
<keyword evidence="3" id="KW-1133">Transmembrane helix</keyword>
<dbReference type="PANTHER" id="PTHR45138:SF9">
    <property type="entry name" value="DIGUANYLATE CYCLASE DGCM-RELATED"/>
    <property type="match status" value="1"/>
</dbReference>
<evidence type="ECO:0000256" key="1">
    <source>
        <dbReference type="ARBA" id="ARBA00012528"/>
    </source>
</evidence>
<dbReference type="Pfam" id="PF05228">
    <property type="entry name" value="CHASE4"/>
    <property type="match status" value="1"/>
</dbReference>
<dbReference type="GO" id="GO:0016020">
    <property type="term" value="C:membrane"/>
    <property type="evidence" value="ECO:0007669"/>
    <property type="project" value="InterPro"/>
</dbReference>